<name>A0A0H2S530_9AGAM</name>
<dbReference type="InterPro" id="IPR056884">
    <property type="entry name" value="NPHP3-like_N"/>
</dbReference>
<sequence length="1225" mass="136562">MKDPKRIEDMEKELARVVSLFSLDADIQLGQDISRTVQDVKSILSELHGIREAVGRVEDQTAQVHADVKTGIHVANLARLPYAYNATWNPSKICLSGTRQNILEEIKTWVLAPSTNDGAQIFWLTSVPGAGKSTIAHSAAKFFAEAGQLGSSFFFSRDDAERGPKLFSTMACDLASKFPHFRSSLSQAIEEDIGLASAGLIRHFQGLVFPFCTKISLEKQLVIVIDALDEGYSKDLVNILTGDFANLPSFFRFFVTSRDVDELKALHHAGHVHHVQLNHLEEWNWKDVDLLTRHLLGNIGKERQLEDWPTEDAMQQLAKKSEGLMIWVVAVCQYLMEVPYPKEDLDDILQDELAGDQGAEAKMDDLYAKILLKYAWRNKRFSEKYHQVMGAILASRVPLSPEAIQILQTSQLDIQNILPYIKPLLQSTPDGATNQPLQLIHKSLQEFLTERALKVPQWEKFAINEKEYSQQLALQCLKVMNIELHEDRNPGIGYLKQPSRDIPNLDNVMISEQLWYACRFWMDHLNDCKFPQEDLLAALKLFLHEKAISWIELTTAKGSLPNILQLTDWIKNCHKESMNDLQTPETVAALSNISVHLLYKGRRQEALNSAKNAVALTVKQLNETEQDFNSRYASSLNHLSIMLSQMGFITEALPIIKEAVCVNRRLSQNDPALYNPELARSLHNLSMRLSQVGEKQGALEAIKEAVQIKREIAQEDGPNFITSLALSLQTMSVTLSELGLYDEALHPIREAVEIQKNLGLQDNTEYDANLASFLNTLSYALMDLNAIDEAVSIIQEAVTIRKNLASQDLQAFNPSLADSLQNLSTVLLRAGSQKEALLFAQEAVEIYQKLAEDNPSVHKTSLAQALQNLALAFYSLRQIEHAASFMKEAVRAFRELADQTPGLYREALAHALSNLSSMILDTQESKDGALSAIQEAVIIFRSLAEDDTISHKLRLAGSLSNMSGCLSMMGLREEAVSPMAEAVEINKCLTEHDSKAYKHEFALALNKLGTKLMETGRYDQALFNLREAVAIQKELSQSNPKAFETELPQSLGTLSTVLMFTGNKEESLESSKETVDLYRALVSKNDSPIHLTKLSESLINLSFKLSDMGLQEEGIACLREAEQASRKVVRGGSNPIPSKGDLAMALKFLSEGLMEAGSRDEALHILKESVSLYREAADQIPSMYIAPLMAGLQVLASVLHEEGDHEKADALIKEANEFQGSSTQS</sequence>
<dbReference type="Gene3D" id="1.25.40.10">
    <property type="entry name" value="Tetratricopeptide repeat domain"/>
    <property type="match status" value="4"/>
</dbReference>
<protein>
    <recommendedName>
        <fullName evidence="7">TPR-like protein</fullName>
    </recommendedName>
</protein>
<dbReference type="SUPFAM" id="SSF52540">
    <property type="entry name" value="P-loop containing nucleoside triphosphate hydrolases"/>
    <property type="match status" value="1"/>
</dbReference>
<dbReference type="InterPro" id="IPR019734">
    <property type="entry name" value="TPR_rpt"/>
</dbReference>
<dbReference type="EMBL" id="KQ085912">
    <property type="protein sequence ID" value="KLO16783.1"/>
    <property type="molecule type" value="Genomic_DNA"/>
</dbReference>
<dbReference type="PANTHER" id="PTHR19959:SF119">
    <property type="entry name" value="FUNGAL LIPASE-LIKE DOMAIN-CONTAINING PROTEIN"/>
    <property type="match status" value="1"/>
</dbReference>
<evidence type="ECO:0000256" key="1">
    <source>
        <dbReference type="ARBA" id="ARBA00022737"/>
    </source>
</evidence>
<dbReference type="PROSITE" id="PS50005">
    <property type="entry name" value="TPR"/>
    <property type="match status" value="1"/>
</dbReference>
<dbReference type="PANTHER" id="PTHR19959">
    <property type="entry name" value="KINESIN LIGHT CHAIN"/>
    <property type="match status" value="1"/>
</dbReference>
<dbReference type="InterPro" id="IPR026000">
    <property type="entry name" value="Apc5_dom"/>
</dbReference>
<evidence type="ECO:0008006" key="7">
    <source>
        <dbReference type="Google" id="ProtNLM"/>
    </source>
</evidence>
<evidence type="ECO:0000313" key="5">
    <source>
        <dbReference type="EMBL" id="KLO16783.1"/>
    </source>
</evidence>
<dbReference type="Pfam" id="PF24883">
    <property type="entry name" value="NPHP3_N"/>
    <property type="match status" value="1"/>
</dbReference>
<dbReference type="AlphaFoldDB" id="A0A0H2S530"/>
<feature type="domain" description="Anaphase-promoting complex subunit 5" evidence="3">
    <location>
        <begin position="1157"/>
        <end position="1180"/>
    </location>
</feature>
<feature type="repeat" description="TPR" evidence="2">
    <location>
        <begin position="1002"/>
        <end position="1035"/>
    </location>
</feature>
<proteinExistence type="predicted"/>
<dbReference type="Pfam" id="PF12862">
    <property type="entry name" value="ANAPC5"/>
    <property type="match status" value="3"/>
</dbReference>
<feature type="domain" description="Anaphase-promoting complex subunit 5" evidence="3">
    <location>
        <begin position="1000"/>
        <end position="1036"/>
    </location>
</feature>
<evidence type="ECO:0000313" key="6">
    <source>
        <dbReference type="Proteomes" id="UP000053477"/>
    </source>
</evidence>
<feature type="domain" description="Anaphase-promoting complex subunit 5" evidence="3">
    <location>
        <begin position="859"/>
        <end position="900"/>
    </location>
</feature>
<dbReference type="SUPFAM" id="SSF48452">
    <property type="entry name" value="TPR-like"/>
    <property type="match status" value="3"/>
</dbReference>
<dbReference type="Pfam" id="PF13374">
    <property type="entry name" value="TPR_10"/>
    <property type="match status" value="4"/>
</dbReference>
<dbReference type="SMART" id="SM00028">
    <property type="entry name" value="TPR"/>
    <property type="match status" value="9"/>
</dbReference>
<dbReference type="OrthoDB" id="3038309at2759"/>
<accession>A0A0H2S530</accession>
<keyword evidence="6" id="KW-1185">Reference proteome</keyword>
<dbReference type="Proteomes" id="UP000053477">
    <property type="component" value="Unassembled WGS sequence"/>
</dbReference>
<feature type="domain" description="Nephrocystin 3-like N-terminal" evidence="4">
    <location>
        <begin position="97"/>
        <end position="258"/>
    </location>
</feature>
<dbReference type="InterPro" id="IPR027417">
    <property type="entry name" value="P-loop_NTPase"/>
</dbReference>
<evidence type="ECO:0000259" key="3">
    <source>
        <dbReference type="Pfam" id="PF12862"/>
    </source>
</evidence>
<evidence type="ECO:0000259" key="4">
    <source>
        <dbReference type="Pfam" id="PF24883"/>
    </source>
</evidence>
<dbReference type="STRING" id="27342.A0A0H2S530"/>
<keyword evidence="2" id="KW-0802">TPR repeat</keyword>
<organism evidence="5 6">
    <name type="scientific">Schizopora paradoxa</name>
    <dbReference type="NCBI Taxonomy" id="27342"/>
    <lineage>
        <taxon>Eukaryota</taxon>
        <taxon>Fungi</taxon>
        <taxon>Dikarya</taxon>
        <taxon>Basidiomycota</taxon>
        <taxon>Agaricomycotina</taxon>
        <taxon>Agaricomycetes</taxon>
        <taxon>Hymenochaetales</taxon>
        <taxon>Schizoporaceae</taxon>
        <taxon>Schizopora</taxon>
    </lineage>
</organism>
<evidence type="ECO:0000256" key="2">
    <source>
        <dbReference type="PROSITE-ProRule" id="PRU00339"/>
    </source>
</evidence>
<dbReference type="InParanoid" id="A0A0H2S530"/>
<gene>
    <name evidence="5" type="ORF">SCHPADRAFT_200109</name>
</gene>
<keyword evidence="1" id="KW-0677">Repeat</keyword>
<reference evidence="5 6" key="1">
    <citation type="submission" date="2015-04" db="EMBL/GenBank/DDBJ databases">
        <title>Complete genome sequence of Schizopora paradoxa KUC8140, a cosmopolitan wood degrader in East Asia.</title>
        <authorList>
            <consortium name="DOE Joint Genome Institute"/>
            <person name="Min B."/>
            <person name="Park H."/>
            <person name="Jang Y."/>
            <person name="Kim J.-J."/>
            <person name="Kim K.H."/>
            <person name="Pangilinan J."/>
            <person name="Lipzen A."/>
            <person name="Riley R."/>
            <person name="Grigoriev I.V."/>
            <person name="Spatafora J.W."/>
            <person name="Choi I.-G."/>
        </authorList>
    </citation>
    <scope>NUCLEOTIDE SEQUENCE [LARGE SCALE GENOMIC DNA]</scope>
    <source>
        <strain evidence="5 6">KUC8140</strain>
    </source>
</reference>
<dbReference type="InterPro" id="IPR011990">
    <property type="entry name" value="TPR-like_helical_dom_sf"/>
</dbReference>